<name>G2XEE3_VERDV</name>
<dbReference type="PANTHER" id="PTHR35523">
    <property type="entry name" value="CELL WALL PROTEIN SED1"/>
    <property type="match status" value="1"/>
</dbReference>
<dbReference type="AlphaFoldDB" id="G2XEE3"/>
<dbReference type="GO" id="GO:0031505">
    <property type="term" value="P:fungal-type cell wall organization"/>
    <property type="evidence" value="ECO:0007669"/>
    <property type="project" value="InterPro"/>
</dbReference>
<dbReference type="KEGG" id="vda:VDAG_08528"/>
<reference evidence="1 2" key="1">
    <citation type="submission" date="2008-03" db="EMBL/GenBank/DDBJ databases">
        <title>The Genome Sequence of Verticillium dahliae VdLs.17.</title>
        <authorList>
            <consortium name="The Broad Institute Genome Sequencing Platform"/>
            <person name="Ma L.-J.J."/>
            <person name="Klosterman S.J."/>
            <person name="Subbarao K."/>
            <person name="Dobinson K."/>
            <person name="Veronese P."/>
            <person name="Kang S."/>
            <person name="Gold S.E."/>
            <person name="Young S."/>
            <person name="Jaffe D."/>
            <person name="Gnerre S."/>
            <person name="Berlin A."/>
            <person name="Heiman D."/>
            <person name="Hepburn T."/>
            <person name="Sykes S."/>
            <person name="Alvarado L."/>
            <person name="Kodira C.D."/>
            <person name="Lander E."/>
            <person name="Galagan J."/>
            <person name="Nusbaum C."/>
            <person name="Birren B."/>
        </authorList>
    </citation>
    <scope>NUCLEOTIDE SEQUENCE [LARGE SCALE GENOMIC DNA]</scope>
    <source>
        <strain evidence="2">VdLs.17 / ATCC MYA-4575 / FGSC 10137</strain>
    </source>
</reference>
<organism evidence="1 2">
    <name type="scientific">Verticillium dahliae (strain VdLs.17 / ATCC MYA-4575 / FGSC 10137)</name>
    <name type="common">Verticillium wilt</name>
    <dbReference type="NCBI Taxonomy" id="498257"/>
    <lineage>
        <taxon>Eukaryota</taxon>
        <taxon>Fungi</taxon>
        <taxon>Dikarya</taxon>
        <taxon>Ascomycota</taxon>
        <taxon>Pezizomycotina</taxon>
        <taxon>Sordariomycetes</taxon>
        <taxon>Hypocreomycetidae</taxon>
        <taxon>Glomerellales</taxon>
        <taxon>Plectosphaerellaceae</taxon>
        <taxon>Verticillium</taxon>
    </lineage>
</organism>
<dbReference type="eggNOG" id="ENOG502S7XK">
    <property type="taxonomic scope" value="Eukaryota"/>
</dbReference>
<dbReference type="GeneID" id="20709991"/>
<dbReference type="Proteomes" id="UP000001611">
    <property type="component" value="Chromosome 2"/>
</dbReference>
<gene>
    <name evidence="1" type="ORF">VDAG_08528</name>
</gene>
<dbReference type="GO" id="GO:0005199">
    <property type="term" value="F:structural constituent of cell wall"/>
    <property type="evidence" value="ECO:0007669"/>
    <property type="project" value="InterPro"/>
</dbReference>
<accession>G2XEE3</accession>
<dbReference type="OrthoDB" id="4094614at2759"/>
<sequence length="244" mass="25523">MQASLRIALDPRKLVYILCAAVALSQAFGNPLSLISIHSLHRRTKMRFTQVLAPVAGLFSLASAAAYGSDGIAYTTVVSTAYETYCPLPTTFGYKNVTYTVTEPKTVTISNCPCTIIESHPAPVTSTKVWYPTVSHPAGNHTIYPPPKTTTSIYTIVPPPQTHISGVTPVTSKPLVTPVISQPTNVPVPPTNVPVPPTNVPVPPTVVPVPPTTTGPAQVPEAAAGKMGVSFGGAVVAGVVAFFL</sequence>
<evidence type="ECO:0008006" key="3">
    <source>
        <dbReference type="Google" id="ProtNLM"/>
    </source>
</evidence>
<evidence type="ECO:0000313" key="1">
    <source>
        <dbReference type="EMBL" id="EGY18194.1"/>
    </source>
</evidence>
<protein>
    <recommendedName>
        <fullName evidence="3">Mmc protein</fullName>
    </recommendedName>
</protein>
<evidence type="ECO:0000313" key="2">
    <source>
        <dbReference type="Proteomes" id="UP000001611"/>
    </source>
</evidence>
<dbReference type="InParanoid" id="G2XEE3"/>
<dbReference type="HOGENOM" id="CLU_108998_0_0_1"/>
<dbReference type="InterPro" id="IPR038843">
    <property type="entry name" value="Sed1/Spi1"/>
</dbReference>
<dbReference type="GO" id="GO:0009277">
    <property type="term" value="C:fungal-type cell wall"/>
    <property type="evidence" value="ECO:0007669"/>
    <property type="project" value="TreeGrafter"/>
</dbReference>
<dbReference type="OMA" id="CPCTISH"/>
<dbReference type="PANTHER" id="PTHR35523:SF1">
    <property type="entry name" value="CELL WALL PROTEIN SED1"/>
    <property type="match status" value="1"/>
</dbReference>
<keyword evidence="2" id="KW-1185">Reference proteome</keyword>
<dbReference type="RefSeq" id="XP_009651132.1">
    <property type="nucleotide sequence ID" value="XM_009652837.1"/>
</dbReference>
<dbReference type="EMBL" id="DS572715">
    <property type="protein sequence ID" value="EGY18194.1"/>
    <property type="molecule type" value="Genomic_DNA"/>
</dbReference>
<proteinExistence type="predicted"/>